<sequence length="142" mass="15566">MPDRAGCSASQMSAAAIRDGLRELTANLMRIARGAGRPELVLEQTLALVGFFEAHRAAAGEDLAAAQVAEALRLTEIPEDEEAVWTDWDRAVRAMVEGSLQVAAAEMMAQHAQAAAGRKELFAGYRNIEKLHSRQLRRLIRR</sequence>
<dbReference type="EMBL" id="JBBHJZ010000002">
    <property type="protein sequence ID" value="MEJ5976813.1"/>
    <property type="molecule type" value="Genomic_DNA"/>
</dbReference>
<gene>
    <name evidence="1" type="ORF">WG901_09225</name>
</gene>
<accession>A0ABU8RUR0</accession>
<keyword evidence="2" id="KW-1185">Reference proteome</keyword>
<comment type="caution">
    <text evidence="1">The sequence shown here is derived from an EMBL/GenBank/DDBJ whole genome shotgun (WGS) entry which is preliminary data.</text>
</comment>
<dbReference type="RefSeq" id="WP_339586775.1">
    <property type="nucleotide sequence ID" value="NZ_JBBHJZ010000002.1"/>
</dbReference>
<organism evidence="1 2">
    <name type="scientific">Novosphingobium anseongense</name>
    <dbReference type="NCBI Taxonomy" id="3133436"/>
    <lineage>
        <taxon>Bacteria</taxon>
        <taxon>Pseudomonadati</taxon>
        <taxon>Pseudomonadota</taxon>
        <taxon>Alphaproteobacteria</taxon>
        <taxon>Sphingomonadales</taxon>
        <taxon>Sphingomonadaceae</taxon>
        <taxon>Novosphingobium</taxon>
    </lineage>
</organism>
<proteinExistence type="predicted"/>
<protein>
    <submittedName>
        <fullName evidence="1">Uncharacterized protein</fullName>
    </submittedName>
</protein>
<evidence type="ECO:0000313" key="2">
    <source>
        <dbReference type="Proteomes" id="UP001361239"/>
    </source>
</evidence>
<evidence type="ECO:0000313" key="1">
    <source>
        <dbReference type="EMBL" id="MEJ5976813.1"/>
    </source>
</evidence>
<reference evidence="1 2" key="1">
    <citation type="submission" date="2024-03" db="EMBL/GenBank/DDBJ databases">
        <authorList>
            <person name="Jo J.-H."/>
        </authorList>
    </citation>
    <scope>NUCLEOTIDE SEQUENCE [LARGE SCALE GENOMIC DNA]</scope>
    <source>
        <strain evidence="1 2">PS1R-30</strain>
    </source>
</reference>
<name>A0ABU8RUR0_9SPHN</name>
<dbReference type="Proteomes" id="UP001361239">
    <property type="component" value="Unassembled WGS sequence"/>
</dbReference>